<proteinExistence type="predicted"/>
<feature type="compositionally biased region" description="Polar residues" evidence="1">
    <location>
        <begin position="21"/>
        <end position="31"/>
    </location>
</feature>
<sequence>MNIPEESSIHALTRDTHHMTESSPESSNIAAHSSICLSPLPQHKPNNTDDSVESQRKRECQNVQVCDFARFCYL</sequence>
<dbReference type="EMBL" id="VSRR010144954">
    <property type="protein sequence ID" value="MPD05212.1"/>
    <property type="molecule type" value="Genomic_DNA"/>
</dbReference>
<name>A0A5B7K4F5_PORTR</name>
<gene>
    <name evidence="2" type="ORF">E2C01_100943</name>
</gene>
<dbReference type="Proteomes" id="UP000324222">
    <property type="component" value="Unassembled WGS sequence"/>
</dbReference>
<evidence type="ECO:0000313" key="3">
    <source>
        <dbReference type="Proteomes" id="UP000324222"/>
    </source>
</evidence>
<organism evidence="2 3">
    <name type="scientific">Portunus trituberculatus</name>
    <name type="common">Swimming crab</name>
    <name type="synonym">Neptunus trituberculatus</name>
    <dbReference type="NCBI Taxonomy" id="210409"/>
    <lineage>
        <taxon>Eukaryota</taxon>
        <taxon>Metazoa</taxon>
        <taxon>Ecdysozoa</taxon>
        <taxon>Arthropoda</taxon>
        <taxon>Crustacea</taxon>
        <taxon>Multicrustacea</taxon>
        <taxon>Malacostraca</taxon>
        <taxon>Eumalacostraca</taxon>
        <taxon>Eucarida</taxon>
        <taxon>Decapoda</taxon>
        <taxon>Pleocyemata</taxon>
        <taxon>Brachyura</taxon>
        <taxon>Eubrachyura</taxon>
        <taxon>Portunoidea</taxon>
        <taxon>Portunidae</taxon>
        <taxon>Portuninae</taxon>
        <taxon>Portunus</taxon>
    </lineage>
</organism>
<reference evidence="2 3" key="1">
    <citation type="submission" date="2019-05" db="EMBL/GenBank/DDBJ databases">
        <title>Another draft genome of Portunus trituberculatus and its Hox gene families provides insights of decapod evolution.</title>
        <authorList>
            <person name="Jeong J.-H."/>
            <person name="Song I."/>
            <person name="Kim S."/>
            <person name="Choi T."/>
            <person name="Kim D."/>
            <person name="Ryu S."/>
            <person name="Kim W."/>
        </authorList>
    </citation>
    <scope>NUCLEOTIDE SEQUENCE [LARGE SCALE GENOMIC DNA]</scope>
    <source>
        <tissue evidence="2">Muscle</tissue>
    </source>
</reference>
<accession>A0A5B7K4F5</accession>
<feature type="region of interest" description="Disordered" evidence="1">
    <location>
        <begin position="1"/>
        <end position="56"/>
    </location>
</feature>
<evidence type="ECO:0000256" key="1">
    <source>
        <dbReference type="SAM" id="MobiDB-lite"/>
    </source>
</evidence>
<keyword evidence="3" id="KW-1185">Reference proteome</keyword>
<evidence type="ECO:0000313" key="2">
    <source>
        <dbReference type="EMBL" id="MPD05212.1"/>
    </source>
</evidence>
<comment type="caution">
    <text evidence="2">The sequence shown here is derived from an EMBL/GenBank/DDBJ whole genome shotgun (WGS) entry which is preliminary data.</text>
</comment>
<dbReference type="AlphaFoldDB" id="A0A5B7K4F5"/>
<protein>
    <submittedName>
        <fullName evidence="2">Uncharacterized protein</fullName>
    </submittedName>
</protein>